<proteinExistence type="predicted"/>
<evidence type="ECO:0000313" key="2">
    <source>
        <dbReference type="Proteomes" id="UP001367030"/>
    </source>
</evidence>
<evidence type="ECO:0000313" key="1">
    <source>
        <dbReference type="EMBL" id="MEJ8859408.1"/>
    </source>
</evidence>
<keyword evidence="2" id="KW-1185">Reference proteome</keyword>
<reference evidence="1 2" key="1">
    <citation type="submission" date="2024-03" db="EMBL/GenBank/DDBJ databases">
        <title>Novel species of the genus Variovorax.</title>
        <authorList>
            <person name="Liu Q."/>
            <person name="Xin Y.-H."/>
        </authorList>
    </citation>
    <scope>NUCLEOTIDE SEQUENCE [LARGE SCALE GENOMIC DNA]</scope>
    <source>
        <strain evidence="1 2">KACC 18901</strain>
    </source>
</reference>
<accession>A0ABU8XHZ5</accession>
<comment type="caution">
    <text evidence="1">The sequence shown here is derived from an EMBL/GenBank/DDBJ whole genome shotgun (WGS) entry which is preliminary data.</text>
</comment>
<sequence length="342" mass="36994">MRLANWKIEKAQRHQRADRSIARQLTPREIDSLAACYLGVPDAGGVASLTSAPRNLKAFNESERRNQMHSCCHTPVKVLAGSCSAAALLAGFAAHAEMNAEELAKLAQNPVGNLISVPFQNNTNLNLGPEKGTQNILNIQPVIPISVNKDWNIITRTILPLISMPSLGPGTGSLNGVGDVVMTAFLSPANPGKWIWGVGPVVQIPTNSNSELGNKNWGLGPSAVVLHLDHGSPWVYGALFNNIWSVSSNKQGGSYNNFLLQPFINYNFPGGFYLTTAPIITADWKADNSQRWTVPLGGGVGKILHLGKLPVNTQLSAYYNVVKPDNGANWQIRVQAQFMFPK</sequence>
<dbReference type="EMBL" id="JBBKZS010000028">
    <property type="protein sequence ID" value="MEJ8859408.1"/>
    <property type="molecule type" value="Genomic_DNA"/>
</dbReference>
<organism evidence="1 2">
    <name type="scientific">Variovorax robiniae</name>
    <dbReference type="NCBI Taxonomy" id="1836199"/>
    <lineage>
        <taxon>Bacteria</taxon>
        <taxon>Pseudomonadati</taxon>
        <taxon>Pseudomonadota</taxon>
        <taxon>Betaproteobacteria</taxon>
        <taxon>Burkholderiales</taxon>
        <taxon>Comamonadaceae</taxon>
        <taxon>Variovorax</taxon>
    </lineage>
</organism>
<protein>
    <submittedName>
        <fullName evidence="1">Transporter</fullName>
    </submittedName>
</protein>
<dbReference type="Proteomes" id="UP001367030">
    <property type="component" value="Unassembled WGS sequence"/>
</dbReference>
<dbReference type="RefSeq" id="WP_340339448.1">
    <property type="nucleotide sequence ID" value="NZ_JBBKZS010000028.1"/>
</dbReference>
<name>A0ABU8XHZ5_9BURK</name>
<gene>
    <name evidence="1" type="ORF">WKW79_32915</name>
</gene>